<keyword evidence="3" id="KW-1185">Reference proteome</keyword>
<feature type="transmembrane region" description="Helical" evidence="1">
    <location>
        <begin position="78"/>
        <end position="101"/>
    </location>
</feature>
<feature type="transmembrane region" description="Helical" evidence="1">
    <location>
        <begin position="42"/>
        <end position="66"/>
    </location>
</feature>
<dbReference type="Pfam" id="PF04143">
    <property type="entry name" value="Sulf_transp"/>
    <property type="match status" value="1"/>
</dbReference>
<dbReference type="RefSeq" id="WP_069642621.1">
    <property type="nucleotide sequence ID" value="NZ_MIJE01000006.1"/>
</dbReference>
<reference evidence="2 3" key="1">
    <citation type="submission" date="2016-09" db="EMBL/GenBank/DDBJ databases">
        <title>Draft genome sequence for the type strain of Desulfuribacillus alkaliarsenatis AHT28, an obligately anaerobic, sulfidogenic bacterium isolated from Russian soda lake sediments.</title>
        <authorList>
            <person name="Abin C.A."/>
            <person name="Hollibaugh J.T."/>
        </authorList>
    </citation>
    <scope>NUCLEOTIDE SEQUENCE [LARGE SCALE GENOMIC DNA]</scope>
    <source>
        <strain evidence="2 3">AHT28</strain>
    </source>
</reference>
<dbReference type="InterPro" id="IPR007272">
    <property type="entry name" value="Sulf_transp_TsuA/YedE"/>
</dbReference>
<gene>
    <name evidence="2" type="ORF">BHF68_14320</name>
</gene>
<proteinExistence type="predicted"/>
<keyword evidence="1" id="KW-1133">Transmembrane helix</keyword>
<evidence type="ECO:0000313" key="2">
    <source>
        <dbReference type="EMBL" id="OEF97673.1"/>
    </source>
</evidence>
<evidence type="ECO:0000313" key="3">
    <source>
        <dbReference type="Proteomes" id="UP000094296"/>
    </source>
</evidence>
<feature type="transmembrane region" description="Helical" evidence="1">
    <location>
        <begin position="146"/>
        <end position="168"/>
    </location>
</feature>
<keyword evidence="1" id="KW-0812">Transmembrane</keyword>
<dbReference type="Proteomes" id="UP000094296">
    <property type="component" value="Unassembled WGS sequence"/>
</dbReference>
<dbReference type="EMBL" id="MIJE01000006">
    <property type="protein sequence ID" value="OEF97673.1"/>
    <property type="molecule type" value="Genomic_DNA"/>
</dbReference>
<sequence>MMGAIILANLVLGVALGYALHRSRFCFAGAFRDFILFRDGGLLKALIISLMISTITFALIQYIYLIGDTTVPGNFYPIGLYTIVGGILFGIGMVIAGGCVCSIFLRFGEGFKLFTFVLLGLILGSLVGTLNYPWWEMNFTWVEPVYLAEILSWPIAIGSQLVLLWGLYKIVNRQENNMGGL</sequence>
<protein>
    <submittedName>
        <fullName evidence="2">Uncharacterized protein</fullName>
    </submittedName>
</protein>
<comment type="caution">
    <text evidence="2">The sequence shown here is derived from an EMBL/GenBank/DDBJ whole genome shotgun (WGS) entry which is preliminary data.</text>
</comment>
<feature type="transmembrane region" description="Helical" evidence="1">
    <location>
        <begin position="113"/>
        <end position="134"/>
    </location>
</feature>
<keyword evidence="1" id="KW-0472">Membrane</keyword>
<accession>A0A1E5G3N7</accession>
<dbReference type="AlphaFoldDB" id="A0A1E5G3N7"/>
<dbReference type="OrthoDB" id="9794165at2"/>
<dbReference type="STRING" id="766136.BHF68_14320"/>
<feature type="transmembrane region" description="Helical" evidence="1">
    <location>
        <begin position="6"/>
        <end position="21"/>
    </location>
</feature>
<organism evidence="2 3">
    <name type="scientific">Desulfuribacillus alkaliarsenatis</name>
    <dbReference type="NCBI Taxonomy" id="766136"/>
    <lineage>
        <taxon>Bacteria</taxon>
        <taxon>Bacillati</taxon>
        <taxon>Bacillota</taxon>
        <taxon>Desulfuribacillia</taxon>
        <taxon>Desulfuribacillales</taxon>
        <taxon>Desulfuribacillaceae</taxon>
        <taxon>Desulfuribacillus</taxon>
    </lineage>
</organism>
<evidence type="ECO:0000256" key="1">
    <source>
        <dbReference type="SAM" id="Phobius"/>
    </source>
</evidence>
<name>A0A1E5G3N7_9FIRM</name>